<reference evidence="2 3" key="1">
    <citation type="submission" date="2019-11" db="EMBL/GenBank/DDBJ databases">
        <title>Draft genome of Amycolatopsis RM579.</title>
        <authorList>
            <person name="Duangmal K."/>
            <person name="Mingma R."/>
        </authorList>
    </citation>
    <scope>NUCLEOTIDE SEQUENCE [LARGE SCALE GENOMIC DNA]</scope>
    <source>
        <strain evidence="2 3">RM579</strain>
    </source>
</reference>
<dbReference type="OrthoDB" id="4464568at2"/>
<protein>
    <submittedName>
        <fullName evidence="2">Uncharacterized protein</fullName>
    </submittedName>
</protein>
<dbReference type="EMBL" id="WMBA01000051">
    <property type="protein sequence ID" value="MTD57621.1"/>
    <property type="molecule type" value="Genomic_DNA"/>
</dbReference>
<keyword evidence="1" id="KW-0472">Membrane</keyword>
<keyword evidence="1" id="KW-0812">Transmembrane</keyword>
<dbReference type="RefSeq" id="WP_154759744.1">
    <property type="nucleotide sequence ID" value="NZ_WMBA01000051.1"/>
</dbReference>
<sequence>MKLLVMLAGLGLAAYAASFLLGDPSAPTVLLWFVGAAVVHDLVLFPAYALTDRMLTRLPRTRIPLINHIRLPLLGAGLTFVMFLPGILRDSEGTHLAATGLSQQPYLARWLWLVLALFLASAVSYGIRLALSRPS</sequence>
<evidence type="ECO:0000313" key="2">
    <source>
        <dbReference type="EMBL" id="MTD57621.1"/>
    </source>
</evidence>
<dbReference type="Proteomes" id="UP000440096">
    <property type="component" value="Unassembled WGS sequence"/>
</dbReference>
<proteinExistence type="predicted"/>
<feature type="transmembrane region" description="Helical" evidence="1">
    <location>
        <begin position="32"/>
        <end position="50"/>
    </location>
</feature>
<comment type="caution">
    <text evidence="2">The sequence shown here is derived from an EMBL/GenBank/DDBJ whole genome shotgun (WGS) entry which is preliminary data.</text>
</comment>
<keyword evidence="1" id="KW-1133">Transmembrane helix</keyword>
<gene>
    <name evidence="2" type="ORF">GKO32_27135</name>
</gene>
<evidence type="ECO:0000256" key="1">
    <source>
        <dbReference type="SAM" id="Phobius"/>
    </source>
</evidence>
<organism evidence="2 3">
    <name type="scientific">Amycolatopsis pithecellobii</name>
    <dbReference type="NCBI Taxonomy" id="664692"/>
    <lineage>
        <taxon>Bacteria</taxon>
        <taxon>Bacillati</taxon>
        <taxon>Actinomycetota</taxon>
        <taxon>Actinomycetes</taxon>
        <taxon>Pseudonocardiales</taxon>
        <taxon>Pseudonocardiaceae</taxon>
        <taxon>Amycolatopsis</taxon>
    </lineage>
</organism>
<accession>A0A6N7Z814</accession>
<keyword evidence="3" id="KW-1185">Reference proteome</keyword>
<feature type="transmembrane region" description="Helical" evidence="1">
    <location>
        <begin position="108"/>
        <end position="131"/>
    </location>
</feature>
<name>A0A6N7Z814_9PSEU</name>
<dbReference type="AlphaFoldDB" id="A0A6N7Z814"/>
<evidence type="ECO:0000313" key="3">
    <source>
        <dbReference type="Proteomes" id="UP000440096"/>
    </source>
</evidence>
<feature type="transmembrane region" description="Helical" evidence="1">
    <location>
        <begin position="71"/>
        <end position="88"/>
    </location>
</feature>